<evidence type="ECO:0000256" key="6">
    <source>
        <dbReference type="ARBA" id="ARBA00023004"/>
    </source>
</evidence>
<evidence type="ECO:0000256" key="5">
    <source>
        <dbReference type="ARBA" id="ARBA00023002"/>
    </source>
</evidence>
<proteinExistence type="inferred from homology"/>
<feature type="active site" evidence="9">
    <location>
        <position position="55"/>
    </location>
</feature>
<dbReference type="EMBL" id="CP008947">
    <property type="protein sequence ID" value="AII05105.1"/>
    <property type="molecule type" value="Genomic_DNA"/>
</dbReference>
<dbReference type="SMART" id="SM01060">
    <property type="entry name" value="Catalase"/>
    <property type="match status" value="1"/>
</dbReference>
<dbReference type="PROSITE" id="PS51402">
    <property type="entry name" value="CATALASE_3"/>
    <property type="match status" value="1"/>
</dbReference>
<organism evidence="14 15">
    <name type="scientific">Rhodococcus opacus</name>
    <name type="common">Nocardia opaca</name>
    <dbReference type="NCBI Taxonomy" id="37919"/>
    <lineage>
        <taxon>Bacteria</taxon>
        <taxon>Bacillati</taxon>
        <taxon>Actinomycetota</taxon>
        <taxon>Actinomycetes</taxon>
        <taxon>Mycobacteriales</taxon>
        <taxon>Nocardiaceae</taxon>
        <taxon>Rhodococcus</taxon>
    </lineage>
</organism>
<keyword evidence="3 10" id="KW-0349">Heme</keyword>
<keyword evidence="7 11" id="KW-0376">Hydrogen peroxide</keyword>
<dbReference type="PROSITE" id="PS00438">
    <property type="entry name" value="CATALASE_2"/>
    <property type="match status" value="1"/>
</dbReference>
<dbReference type="CDD" id="cd08156">
    <property type="entry name" value="catalase_clade_3"/>
    <property type="match status" value="1"/>
</dbReference>
<dbReference type="InterPro" id="IPR011614">
    <property type="entry name" value="Catalase_core"/>
</dbReference>
<gene>
    <name evidence="14" type="ORF">EP51_10970</name>
</gene>
<keyword evidence="4 10" id="KW-0479">Metal-binding</keyword>
<dbReference type="PANTHER" id="PTHR11465:SF9">
    <property type="entry name" value="CATALASE"/>
    <property type="match status" value="1"/>
</dbReference>
<protein>
    <recommendedName>
        <fullName evidence="11">Catalase</fullName>
        <ecNumber evidence="11">1.11.1.6</ecNumber>
    </recommendedName>
</protein>
<feature type="active site" evidence="9">
    <location>
        <position position="127"/>
    </location>
</feature>
<evidence type="ECO:0000256" key="1">
    <source>
        <dbReference type="ARBA" id="ARBA00005329"/>
    </source>
</evidence>
<dbReference type="PANTHER" id="PTHR11465">
    <property type="entry name" value="CATALASE"/>
    <property type="match status" value="1"/>
</dbReference>
<evidence type="ECO:0000256" key="8">
    <source>
        <dbReference type="ARBA" id="ARBA00049254"/>
    </source>
</evidence>
<dbReference type="Gene3D" id="2.40.180.10">
    <property type="entry name" value="Catalase core domain"/>
    <property type="match status" value="1"/>
</dbReference>
<dbReference type="InterPro" id="IPR020835">
    <property type="entry name" value="Catalase_sf"/>
</dbReference>
<evidence type="ECO:0000256" key="9">
    <source>
        <dbReference type="PIRSR" id="PIRSR038928-1"/>
    </source>
</evidence>
<feature type="compositionally biased region" description="Low complexity" evidence="12">
    <location>
        <begin position="493"/>
        <end position="505"/>
    </location>
</feature>
<evidence type="ECO:0000313" key="14">
    <source>
        <dbReference type="EMBL" id="AII05105.1"/>
    </source>
</evidence>
<dbReference type="GO" id="GO:0020037">
    <property type="term" value="F:heme binding"/>
    <property type="evidence" value="ECO:0007669"/>
    <property type="project" value="InterPro"/>
</dbReference>
<dbReference type="GO" id="GO:0042542">
    <property type="term" value="P:response to hydrogen peroxide"/>
    <property type="evidence" value="ECO:0007669"/>
    <property type="project" value="TreeGrafter"/>
</dbReference>
<evidence type="ECO:0000256" key="12">
    <source>
        <dbReference type="SAM" id="MobiDB-lite"/>
    </source>
</evidence>
<sequence length="505" mass="57463">MADQNFTTDDAGIPVSSDEHSLTIGTDGPILLQDHYLIEKMAQFNRERVAERQPHAKGGGAFGRFEVTEDVSAYTKADLFQPGKKTDLLIRFSSVAGERGSPDTWRDPRGFAVKFYTDQGNYDMVGNNTPVFFMRDPMKFQDFIRSQKRRADNNLRDHDMQWDFWTLSPESAHQVTWLMGDRGIPRTWRHMNGYSSHTYMWVNAAGDKFWVKYHFKTDKGIEFFTQHEGDQMASMDTDYHTRDLWEHIEGGQYPSWTLNMQIMPFEDADDYRFNPFDLTKVWPHSDYPLIPVGRMTLDRNPTDYHCEIEQAAFEPSNLVPGIGPSPDKMLIGRLFSYPDAHRYRIGANYKELPVNRPHVPVRSYSKDGNMRHHNPGDPVYVPNSKGGPHADPSQVGETATWYSAGDMVRSPYALHKDDDDWGQAGTMVREVLDDAARDRLVDNIVGHLLNGVSEPVLAKAFEYWRNVDKTLGDRIADGVGKKQSETDPKAGEQANAARSSAQAKA</sequence>
<dbReference type="Proteomes" id="UP000028488">
    <property type="component" value="Chromosome"/>
</dbReference>
<feature type="domain" description="Catalase core" evidence="13">
    <location>
        <begin position="8"/>
        <end position="389"/>
    </location>
</feature>
<feature type="binding site" description="axial binding residue" evidence="10">
    <location>
        <position position="337"/>
    </location>
    <ligand>
        <name>heme</name>
        <dbReference type="ChEBI" id="CHEBI:30413"/>
    </ligand>
    <ligandPart>
        <name>Fe</name>
        <dbReference type="ChEBI" id="CHEBI:18248"/>
    </ligandPart>
</feature>
<dbReference type="AlphaFoldDB" id="A0A076EFN0"/>
<dbReference type="SUPFAM" id="SSF56634">
    <property type="entry name" value="Heme-dependent catalase-like"/>
    <property type="match status" value="1"/>
</dbReference>
<comment type="similarity">
    <text evidence="1 11">Belongs to the catalase family.</text>
</comment>
<keyword evidence="2 11" id="KW-0575">Peroxidase</keyword>
<dbReference type="PROSITE" id="PS00437">
    <property type="entry name" value="CATALASE_1"/>
    <property type="match status" value="1"/>
</dbReference>
<dbReference type="GO" id="GO:0042744">
    <property type="term" value="P:hydrogen peroxide catabolic process"/>
    <property type="evidence" value="ECO:0007669"/>
    <property type="project" value="UniProtKB-KW"/>
</dbReference>
<dbReference type="RefSeq" id="WP_128639210.1">
    <property type="nucleotide sequence ID" value="NZ_CP008947.1"/>
</dbReference>
<dbReference type="InterPro" id="IPR024711">
    <property type="entry name" value="Catalase_clade1/3"/>
</dbReference>
<evidence type="ECO:0000256" key="4">
    <source>
        <dbReference type="ARBA" id="ARBA00022723"/>
    </source>
</evidence>
<dbReference type="InterPro" id="IPR040333">
    <property type="entry name" value="Catalase_3"/>
</dbReference>
<evidence type="ECO:0000256" key="3">
    <source>
        <dbReference type="ARBA" id="ARBA00022617"/>
    </source>
</evidence>
<dbReference type="FunFam" id="2.40.180.10:FF:000001">
    <property type="entry name" value="Catalase"/>
    <property type="match status" value="1"/>
</dbReference>
<keyword evidence="6 10" id="KW-0408">Iron</keyword>
<evidence type="ECO:0000313" key="15">
    <source>
        <dbReference type="Proteomes" id="UP000028488"/>
    </source>
</evidence>
<dbReference type="Pfam" id="PF06628">
    <property type="entry name" value="Catalase-rel"/>
    <property type="match status" value="1"/>
</dbReference>
<accession>A0A076EFN0</accession>
<keyword evidence="5 11" id="KW-0560">Oxidoreductase</keyword>
<dbReference type="GO" id="GO:0046872">
    <property type="term" value="F:metal ion binding"/>
    <property type="evidence" value="ECO:0007669"/>
    <property type="project" value="UniProtKB-KW"/>
</dbReference>
<comment type="catalytic activity">
    <reaction evidence="8 11">
        <text>2 H2O2 = O2 + 2 H2O</text>
        <dbReference type="Rhea" id="RHEA:20309"/>
        <dbReference type="ChEBI" id="CHEBI:15377"/>
        <dbReference type="ChEBI" id="CHEBI:15379"/>
        <dbReference type="ChEBI" id="CHEBI:16240"/>
        <dbReference type="EC" id="1.11.1.6"/>
    </reaction>
</comment>
<dbReference type="PRINTS" id="PR00067">
    <property type="entry name" value="CATALASE"/>
</dbReference>
<dbReference type="InterPro" id="IPR024708">
    <property type="entry name" value="Catalase_AS"/>
</dbReference>
<evidence type="ECO:0000256" key="11">
    <source>
        <dbReference type="RuleBase" id="RU000498"/>
    </source>
</evidence>
<dbReference type="Pfam" id="PF00199">
    <property type="entry name" value="Catalase"/>
    <property type="match status" value="1"/>
</dbReference>
<dbReference type="eggNOG" id="COG0753">
    <property type="taxonomic scope" value="Bacteria"/>
</dbReference>
<comment type="cofactor">
    <cofactor evidence="10">
        <name>heme</name>
        <dbReference type="ChEBI" id="CHEBI:30413"/>
    </cofactor>
</comment>
<dbReference type="PIRSF" id="PIRSF038928">
    <property type="entry name" value="Catalase_clade1-3"/>
    <property type="match status" value="1"/>
</dbReference>
<name>A0A076EFN0_RHOOP</name>
<dbReference type="EC" id="1.11.1.6" evidence="11"/>
<evidence type="ECO:0000259" key="13">
    <source>
        <dbReference type="SMART" id="SM01060"/>
    </source>
</evidence>
<feature type="region of interest" description="Disordered" evidence="12">
    <location>
        <begin position="477"/>
        <end position="505"/>
    </location>
</feature>
<evidence type="ECO:0000256" key="2">
    <source>
        <dbReference type="ARBA" id="ARBA00022559"/>
    </source>
</evidence>
<evidence type="ECO:0000256" key="7">
    <source>
        <dbReference type="ARBA" id="ARBA00023324"/>
    </source>
</evidence>
<dbReference type="InterPro" id="IPR018028">
    <property type="entry name" value="Catalase"/>
</dbReference>
<dbReference type="GO" id="GO:0004096">
    <property type="term" value="F:catalase activity"/>
    <property type="evidence" value="ECO:0007669"/>
    <property type="project" value="UniProtKB-EC"/>
</dbReference>
<feature type="region of interest" description="Disordered" evidence="12">
    <location>
        <begin position="1"/>
        <end position="20"/>
    </location>
</feature>
<evidence type="ECO:0000256" key="10">
    <source>
        <dbReference type="PIRSR" id="PIRSR038928-2"/>
    </source>
</evidence>
<feature type="compositionally biased region" description="Basic and acidic residues" evidence="12">
    <location>
        <begin position="477"/>
        <end position="490"/>
    </location>
</feature>
<reference evidence="14 15" key="1">
    <citation type="submission" date="2014-07" db="EMBL/GenBank/DDBJ databases">
        <title>Genome Sequence of Rhodococcus opacus Strain R7, a Biodegrader of Mono- and Polycyclic Aromatic Hydrocarbons.</title>
        <authorList>
            <person name="Di Gennaro P."/>
            <person name="Zampolli J."/>
            <person name="Presti I."/>
            <person name="Cappelletti M."/>
            <person name="D'Ursi P."/>
            <person name="Orro A."/>
            <person name="Mezzelani A."/>
            <person name="Milanesi L."/>
        </authorList>
    </citation>
    <scope>NUCLEOTIDE SEQUENCE [LARGE SCALE GENOMIC DNA]</scope>
    <source>
        <strain evidence="14 15">R7</strain>
    </source>
</reference>
<dbReference type="InterPro" id="IPR010582">
    <property type="entry name" value="Catalase_immune_responsive"/>
</dbReference>
<dbReference type="GO" id="GO:0005737">
    <property type="term" value="C:cytoplasm"/>
    <property type="evidence" value="ECO:0007669"/>
    <property type="project" value="TreeGrafter"/>
</dbReference>
<dbReference type="InterPro" id="IPR002226">
    <property type="entry name" value="Catalase_haem_BS"/>
</dbReference>